<accession>A0A7W8FH39</accession>
<name>A0A7W8FH39_9BACT</name>
<reference evidence="1 2" key="1">
    <citation type="submission" date="2020-08" db="EMBL/GenBank/DDBJ databases">
        <title>Genomic Encyclopedia of Type Strains, Phase IV (KMG-IV): sequencing the most valuable type-strain genomes for metagenomic binning, comparative biology and taxonomic classification.</title>
        <authorList>
            <person name="Goeker M."/>
        </authorList>
    </citation>
    <scope>NUCLEOTIDE SEQUENCE [LARGE SCALE GENOMIC DNA]</scope>
    <source>
        <strain evidence="1 2">DSM 11275</strain>
    </source>
</reference>
<comment type="caution">
    <text evidence="1">The sequence shown here is derived from an EMBL/GenBank/DDBJ whole genome shotgun (WGS) entry which is preliminary data.</text>
</comment>
<keyword evidence="2" id="KW-1185">Reference proteome</keyword>
<protein>
    <submittedName>
        <fullName evidence="1">Uncharacterized protein</fullName>
    </submittedName>
</protein>
<dbReference type="AlphaFoldDB" id="A0A7W8FH39"/>
<evidence type="ECO:0000313" key="1">
    <source>
        <dbReference type="EMBL" id="MBB5143432.1"/>
    </source>
</evidence>
<dbReference type="EMBL" id="JACHGO010000004">
    <property type="protein sequence ID" value="MBB5143432.1"/>
    <property type="molecule type" value="Genomic_DNA"/>
</dbReference>
<organism evidence="1 2">
    <name type="scientific">Desulfovibrio intestinalis</name>
    <dbReference type="NCBI Taxonomy" id="58621"/>
    <lineage>
        <taxon>Bacteria</taxon>
        <taxon>Pseudomonadati</taxon>
        <taxon>Thermodesulfobacteriota</taxon>
        <taxon>Desulfovibrionia</taxon>
        <taxon>Desulfovibrionales</taxon>
        <taxon>Desulfovibrionaceae</taxon>
        <taxon>Desulfovibrio</taxon>
    </lineage>
</organism>
<dbReference type="Proteomes" id="UP000539075">
    <property type="component" value="Unassembled WGS sequence"/>
</dbReference>
<gene>
    <name evidence="1" type="ORF">HNQ38_001529</name>
</gene>
<sequence length="48" mass="5376">MPRVTVPLFFYSSKLHAPPCPWGFTTALPWKNLAEDGLKRLGEPAGMF</sequence>
<proteinExistence type="predicted"/>
<evidence type="ECO:0000313" key="2">
    <source>
        <dbReference type="Proteomes" id="UP000539075"/>
    </source>
</evidence>